<organism evidence="2 3">
    <name type="scientific">Cervus elaphus hippelaphus</name>
    <name type="common">European red deer</name>
    <dbReference type="NCBI Taxonomy" id="46360"/>
    <lineage>
        <taxon>Eukaryota</taxon>
        <taxon>Metazoa</taxon>
        <taxon>Chordata</taxon>
        <taxon>Craniata</taxon>
        <taxon>Vertebrata</taxon>
        <taxon>Euteleostomi</taxon>
        <taxon>Mammalia</taxon>
        <taxon>Eutheria</taxon>
        <taxon>Laurasiatheria</taxon>
        <taxon>Artiodactyla</taxon>
        <taxon>Ruminantia</taxon>
        <taxon>Pecora</taxon>
        <taxon>Cervidae</taxon>
        <taxon>Cervinae</taxon>
        <taxon>Cervus</taxon>
    </lineage>
</organism>
<evidence type="ECO:0000313" key="3">
    <source>
        <dbReference type="Proteomes" id="UP000242450"/>
    </source>
</evidence>
<gene>
    <name evidence="2" type="ORF">Celaphus_00005354</name>
</gene>
<evidence type="ECO:0000313" key="2">
    <source>
        <dbReference type="EMBL" id="OWK10281.1"/>
    </source>
</evidence>
<keyword evidence="3" id="KW-1185">Reference proteome</keyword>
<protein>
    <submittedName>
        <fullName evidence="2">Uncharacterized protein</fullName>
    </submittedName>
</protein>
<dbReference type="InterPro" id="IPR011992">
    <property type="entry name" value="EF-hand-dom_pair"/>
</dbReference>
<name>A0A212CWD1_CEREH</name>
<dbReference type="Proteomes" id="UP000242450">
    <property type="component" value="Chromosome 11"/>
</dbReference>
<feature type="non-terminal residue" evidence="2">
    <location>
        <position position="112"/>
    </location>
</feature>
<comment type="caution">
    <text evidence="2">The sequence shown here is derived from an EMBL/GenBank/DDBJ whole genome shotgun (WGS) entry which is preliminary data.</text>
</comment>
<proteinExistence type="predicted"/>
<accession>A0A212CWD1</accession>
<dbReference type="SUPFAM" id="SSF47473">
    <property type="entry name" value="EF-hand"/>
    <property type="match status" value="1"/>
</dbReference>
<feature type="region of interest" description="Disordered" evidence="1">
    <location>
        <begin position="89"/>
        <end position="112"/>
    </location>
</feature>
<feature type="compositionally biased region" description="Polar residues" evidence="1">
    <location>
        <begin position="97"/>
        <end position="112"/>
    </location>
</feature>
<dbReference type="EMBL" id="MKHE01000011">
    <property type="protein sequence ID" value="OWK10281.1"/>
    <property type="molecule type" value="Genomic_DNA"/>
</dbReference>
<sequence length="112" mass="11749">MDQQEFSIAMKLIKLKLQGQQLPVVLPPIMKQPPMFSPLISARFGMGSMPNLSIPQSLPPVAPIATPLSSATSGTTLPPLMMPAPLVPSVSTSSLPNGTASLIQPLSIPYSS</sequence>
<dbReference type="AlphaFoldDB" id="A0A212CWD1"/>
<dbReference type="OrthoDB" id="2015333at2759"/>
<reference evidence="2 3" key="1">
    <citation type="journal article" date="2018" name="Mol. Genet. Genomics">
        <title>The red deer Cervus elaphus genome CerEla1.0: sequencing, annotating, genes, and chromosomes.</title>
        <authorList>
            <person name="Bana N.A."/>
            <person name="Nyiri A."/>
            <person name="Nagy J."/>
            <person name="Frank K."/>
            <person name="Nagy T."/>
            <person name="Steger V."/>
            <person name="Schiller M."/>
            <person name="Lakatos P."/>
            <person name="Sugar L."/>
            <person name="Horn P."/>
            <person name="Barta E."/>
            <person name="Orosz L."/>
        </authorList>
    </citation>
    <scope>NUCLEOTIDE SEQUENCE [LARGE SCALE GENOMIC DNA]</scope>
    <source>
        <strain evidence="2">Hungarian</strain>
    </source>
</reference>
<dbReference type="Gene3D" id="1.10.238.10">
    <property type="entry name" value="EF-hand"/>
    <property type="match status" value="1"/>
</dbReference>
<evidence type="ECO:0000256" key="1">
    <source>
        <dbReference type="SAM" id="MobiDB-lite"/>
    </source>
</evidence>